<evidence type="ECO:0000256" key="8">
    <source>
        <dbReference type="RuleBase" id="RU365088"/>
    </source>
</evidence>
<sequence>MSPVPERSWPLPVGRAEFVAVMAALMALNALAIDIMLPGMQQIGASLGVSDENERQFVITAYLLGFGAMQLVFGPLSDRFGRKGPLLAGLSIYVLAALAAAFAPDFQTLLLLRLLQGAGAASTRVLTVAMVRDVAGGRAMAEIMSLVFMVFMIMPVVAPALGQAILLAGEWHTIFLFMGFGGAAVIAWMALRIPETLAEDHRRPVSFRAVAAGFHAVATNRMSLWYTLAMTAILSSLFGFINTVQQIYIGIYDLGTAFPLVFALVAGSMSLFSWLNSRIVQRFGMRRVSHSALLVFLATSTTLYLLSLQGVVPLPLFLGLFTVTMCAFGMLTSNFSSIAMEPLGRVAGIASSAQGFFQTTGSALIGAAIGQSFDGTITPVMAGFAAVSLAALLCVLVAERGHLFTIGPAEA</sequence>
<feature type="transmembrane region" description="Helical" evidence="8">
    <location>
        <begin position="312"/>
        <end position="331"/>
    </location>
</feature>
<keyword evidence="7 8" id="KW-0472">Membrane</keyword>
<evidence type="ECO:0000256" key="4">
    <source>
        <dbReference type="ARBA" id="ARBA00022475"/>
    </source>
</evidence>
<comment type="similarity">
    <text evidence="2 8">Belongs to the major facilitator superfamily. Bcr/CmlA family.</text>
</comment>
<keyword evidence="4" id="KW-1003">Cell membrane</keyword>
<dbReference type="GO" id="GO:0042910">
    <property type="term" value="F:xenobiotic transmembrane transporter activity"/>
    <property type="evidence" value="ECO:0007669"/>
    <property type="project" value="InterPro"/>
</dbReference>
<dbReference type="InterPro" id="IPR020846">
    <property type="entry name" value="MFS_dom"/>
</dbReference>
<feature type="transmembrane region" description="Helical" evidence="8">
    <location>
        <begin position="18"/>
        <end position="37"/>
    </location>
</feature>
<dbReference type="SUPFAM" id="SSF103473">
    <property type="entry name" value="MFS general substrate transporter"/>
    <property type="match status" value="1"/>
</dbReference>
<dbReference type="CDD" id="cd17320">
    <property type="entry name" value="MFS_MdfA_MDR_like"/>
    <property type="match status" value="1"/>
</dbReference>
<gene>
    <name evidence="10" type="ORF">CSC94_13165</name>
</gene>
<name>A0A2G1QM67_9HYPH</name>
<dbReference type="InterPro" id="IPR004812">
    <property type="entry name" value="Efflux_drug-R_Bcr/CmlA"/>
</dbReference>
<feature type="transmembrane region" description="Helical" evidence="8">
    <location>
        <begin position="174"/>
        <end position="193"/>
    </location>
</feature>
<comment type="caution">
    <text evidence="8">Lacks conserved residue(s) required for the propagation of feature annotation.</text>
</comment>
<dbReference type="InterPro" id="IPR011701">
    <property type="entry name" value="MFS"/>
</dbReference>
<keyword evidence="6 8" id="KW-1133">Transmembrane helix</keyword>
<organism evidence="10 11">
    <name type="scientific">Zhengella mangrovi</name>
    <dbReference type="NCBI Taxonomy" id="1982044"/>
    <lineage>
        <taxon>Bacteria</taxon>
        <taxon>Pseudomonadati</taxon>
        <taxon>Pseudomonadota</taxon>
        <taxon>Alphaproteobacteria</taxon>
        <taxon>Hyphomicrobiales</taxon>
        <taxon>Notoacmeibacteraceae</taxon>
        <taxon>Zhengella</taxon>
    </lineage>
</organism>
<feature type="domain" description="Major facilitator superfamily (MFS) profile" evidence="9">
    <location>
        <begin position="18"/>
        <end position="403"/>
    </location>
</feature>
<feature type="transmembrane region" description="Helical" evidence="8">
    <location>
        <begin position="376"/>
        <end position="398"/>
    </location>
</feature>
<dbReference type="Pfam" id="PF07690">
    <property type="entry name" value="MFS_1"/>
    <property type="match status" value="1"/>
</dbReference>
<keyword evidence="5 8" id="KW-0812">Transmembrane</keyword>
<evidence type="ECO:0000313" key="10">
    <source>
        <dbReference type="EMBL" id="PHP66627.1"/>
    </source>
</evidence>
<evidence type="ECO:0000256" key="5">
    <source>
        <dbReference type="ARBA" id="ARBA00022692"/>
    </source>
</evidence>
<evidence type="ECO:0000256" key="3">
    <source>
        <dbReference type="ARBA" id="ARBA00022448"/>
    </source>
</evidence>
<keyword evidence="8" id="KW-0997">Cell inner membrane</keyword>
<feature type="transmembrane region" description="Helical" evidence="8">
    <location>
        <begin position="86"/>
        <end position="104"/>
    </location>
</feature>
<dbReference type="InterPro" id="IPR036259">
    <property type="entry name" value="MFS_trans_sf"/>
</dbReference>
<dbReference type="EMBL" id="PDVP01000007">
    <property type="protein sequence ID" value="PHP66627.1"/>
    <property type="molecule type" value="Genomic_DNA"/>
</dbReference>
<proteinExistence type="inferred from homology"/>
<dbReference type="GO" id="GO:1990961">
    <property type="term" value="P:xenobiotic detoxification by transmembrane export across the plasma membrane"/>
    <property type="evidence" value="ECO:0007669"/>
    <property type="project" value="InterPro"/>
</dbReference>
<evidence type="ECO:0000259" key="9">
    <source>
        <dbReference type="PROSITE" id="PS50850"/>
    </source>
</evidence>
<evidence type="ECO:0000256" key="1">
    <source>
        <dbReference type="ARBA" id="ARBA00004651"/>
    </source>
</evidence>
<dbReference type="RefSeq" id="WP_099306813.1">
    <property type="nucleotide sequence ID" value="NZ_PDVP01000007.1"/>
</dbReference>
<evidence type="ECO:0000256" key="6">
    <source>
        <dbReference type="ARBA" id="ARBA00022989"/>
    </source>
</evidence>
<feature type="transmembrane region" description="Helical" evidence="8">
    <location>
        <begin position="343"/>
        <end position="370"/>
    </location>
</feature>
<feature type="transmembrane region" description="Helical" evidence="8">
    <location>
        <begin position="143"/>
        <end position="168"/>
    </location>
</feature>
<evidence type="ECO:0000313" key="11">
    <source>
        <dbReference type="Proteomes" id="UP000221168"/>
    </source>
</evidence>
<feature type="transmembrane region" description="Helical" evidence="8">
    <location>
        <begin position="224"/>
        <end position="244"/>
    </location>
</feature>
<dbReference type="Proteomes" id="UP000221168">
    <property type="component" value="Unassembled WGS sequence"/>
</dbReference>
<dbReference type="PANTHER" id="PTHR23502">
    <property type="entry name" value="MAJOR FACILITATOR SUPERFAMILY"/>
    <property type="match status" value="1"/>
</dbReference>
<dbReference type="GO" id="GO:0005886">
    <property type="term" value="C:plasma membrane"/>
    <property type="evidence" value="ECO:0007669"/>
    <property type="project" value="UniProtKB-SubCell"/>
</dbReference>
<dbReference type="PROSITE" id="PS50850">
    <property type="entry name" value="MFS"/>
    <property type="match status" value="1"/>
</dbReference>
<reference evidence="10 11" key="1">
    <citation type="submission" date="2017-10" db="EMBL/GenBank/DDBJ databases">
        <title>Sedimentibacterium mangrovi gen. nov., sp. nov., a novel member of family Phyllobacteriacea isolated from mangrove sediment.</title>
        <authorList>
            <person name="Liao H."/>
            <person name="Tian Y."/>
        </authorList>
    </citation>
    <scope>NUCLEOTIDE SEQUENCE [LARGE SCALE GENOMIC DNA]</scope>
    <source>
        <strain evidence="10 11">X9-2-2</strain>
    </source>
</reference>
<feature type="transmembrane region" description="Helical" evidence="8">
    <location>
        <begin position="256"/>
        <end position="276"/>
    </location>
</feature>
<dbReference type="PANTHER" id="PTHR23502:SF132">
    <property type="entry name" value="POLYAMINE TRANSPORTER 2-RELATED"/>
    <property type="match status" value="1"/>
</dbReference>
<comment type="subcellular location">
    <subcellularLocation>
        <location evidence="8">Cell inner membrane</location>
        <topology evidence="8">Multi-pass membrane protein</topology>
    </subcellularLocation>
    <subcellularLocation>
        <location evidence="1">Cell membrane</location>
        <topology evidence="1">Multi-pass membrane protein</topology>
    </subcellularLocation>
</comment>
<dbReference type="Gene3D" id="1.20.1720.10">
    <property type="entry name" value="Multidrug resistance protein D"/>
    <property type="match status" value="1"/>
</dbReference>
<evidence type="ECO:0000256" key="7">
    <source>
        <dbReference type="ARBA" id="ARBA00023136"/>
    </source>
</evidence>
<comment type="caution">
    <text evidence="10">The sequence shown here is derived from an EMBL/GenBank/DDBJ whole genome shotgun (WGS) entry which is preliminary data.</text>
</comment>
<dbReference type="NCBIfam" id="TIGR00710">
    <property type="entry name" value="efflux_Bcr_CflA"/>
    <property type="match status" value="1"/>
</dbReference>
<dbReference type="OrthoDB" id="9800416at2"/>
<accession>A0A2G1QM67</accession>
<protein>
    <recommendedName>
        <fullName evidence="8">Bcr/CflA family efflux transporter</fullName>
    </recommendedName>
</protein>
<dbReference type="AlphaFoldDB" id="A0A2G1QM67"/>
<feature type="transmembrane region" description="Helical" evidence="8">
    <location>
        <begin position="57"/>
        <end position="74"/>
    </location>
</feature>
<keyword evidence="3 8" id="KW-0813">Transport</keyword>
<feature type="transmembrane region" description="Helical" evidence="8">
    <location>
        <begin position="288"/>
        <end position="306"/>
    </location>
</feature>
<keyword evidence="11" id="KW-1185">Reference proteome</keyword>
<evidence type="ECO:0000256" key="2">
    <source>
        <dbReference type="ARBA" id="ARBA00006236"/>
    </source>
</evidence>